<comment type="caution">
    <text evidence="1">The sequence shown here is derived from an EMBL/GenBank/DDBJ whole genome shotgun (WGS) entry which is preliminary data.</text>
</comment>
<keyword evidence="1" id="KW-0378">Hydrolase</keyword>
<accession>A0A6H9YFJ7</accession>
<gene>
    <name evidence="1" type="ORF">F8566_29825</name>
</gene>
<dbReference type="Gene3D" id="3.30.980.10">
    <property type="entry name" value="Threonyl-trna Synthetase, Chain A, domain 2"/>
    <property type="match status" value="1"/>
</dbReference>
<dbReference type="GO" id="GO:0000166">
    <property type="term" value="F:nucleotide binding"/>
    <property type="evidence" value="ECO:0007669"/>
    <property type="project" value="InterPro"/>
</dbReference>
<dbReference type="SUPFAM" id="SSF55186">
    <property type="entry name" value="ThrRS/AlaRS common domain"/>
    <property type="match status" value="1"/>
</dbReference>
<proteinExistence type="predicted"/>
<dbReference type="AlphaFoldDB" id="A0A6H9YFJ7"/>
<dbReference type="OrthoDB" id="6396444at2"/>
<dbReference type="InterPro" id="IPR018163">
    <property type="entry name" value="Thr/Ala-tRNA-synth_IIc_edit"/>
</dbReference>
<dbReference type="RefSeq" id="WP_151565168.1">
    <property type="nucleotide sequence ID" value="NZ_WBMT01000015.1"/>
</dbReference>
<evidence type="ECO:0000313" key="2">
    <source>
        <dbReference type="Proteomes" id="UP000468735"/>
    </source>
</evidence>
<keyword evidence="2" id="KW-1185">Reference proteome</keyword>
<organism evidence="1 2">
    <name type="scientific">Actinomadura rudentiformis</name>
    <dbReference type="NCBI Taxonomy" id="359158"/>
    <lineage>
        <taxon>Bacteria</taxon>
        <taxon>Bacillati</taxon>
        <taxon>Actinomycetota</taxon>
        <taxon>Actinomycetes</taxon>
        <taxon>Streptosporangiales</taxon>
        <taxon>Thermomonosporaceae</taxon>
        <taxon>Actinomadura</taxon>
    </lineage>
</organism>
<protein>
    <submittedName>
        <fullName evidence="1">Metal-dependent hydrolase</fullName>
    </submittedName>
</protein>
<sequence>MTFPAGTVSGRSKVLTAAPLDDGGYGVVTEETPFHPLDHTWPDQPGDIGFLQVDDIEQRVVDCVTGGMPAGGGGGTAVEDALLVGDEIPARWGDAGWHWLVVHVVERAVPVQAEVELIVNAERRRAFSAGHTACHLMALALNAALASRWRKDAPLTDGLGHPDFDALAIMSSRIVPHGSRDVYRVGGSLQEDGFTAEGLADALPEITAKLNNLLAGWIAVDAPVRIEVPSPELTARRIWQCELPGGTAEIPCGGTHLRRSGELSSITAELELSPEADELVVETKAAEVE</sequence>
<name>A0A6H9YFJ7_9ACTN</name>
<evidence type="ECO:0000313" key="1">
    <source>
        <dbReference type="EMBL" id="KAB2344800.1"/>
    </source>
</evidence>
<dbReference type="Proteomes" id="UP000468735">
    <property type="component" value="Unassembled WGS sequence"/>
</dbReference>
<dbReference type="GO" id="GO:0016787">
    <property type="term" value="F:hydrolase activity"/>
    <property type="evidence" value="ECO:0007669"/>
    <property type="project" value="UniProtKB-KW"/>
</dbReference>
<reference evidence="1 2" key="1">
    <citation type="submission" date="2019-09" db="EMBL/GenBank/DDBJ databases">
        <title>Actinomadura physcomitrii sp. nov., a novel actinomycete isolated from moss [Physcomitrium sphaericum (Ludw) Fuernr].</title>
        <authorList>
            <person name="Zhuang X."/>
            <person name="Liu C."/>
        </authorList>
    </citation>
    <scope>NUCLEOTIDE SEQUENCE [LARGE SCALE GENOMIC DNA]</scope>
    <source>
        <strain evidence="1 2">HMC1</strain>
    </source>
</reference>
<dbReference type="EMBL" id="WBMT01000015">
    <property type="protein sequence ID" value="KAB2344800.1"/>
    <property type="molecule type" value="Genomic_DNA"/>
</dbReference>